<comment type="similarity">
    <text evidence="1">Belongs to the UPF0735 family.</text>
</comment>
<dbReference type="Proteomes" id="UP000019102">
    <property type="component" value="Unassembled WGS sequence"/>
</dbReference>
<comment type="caution">
    <text evidence="3">The sequence shown here is derived from an EMBL/GenBank/DDBJ whole genome shotgun (WGS) entry which is preliminary data.</text>
</comment>
<dbReference type="STRING" id="1298598.JCM21714_1609"/>
<evidence type="ECO:0000313" key="3">
    <source>
        <dbReference type="EMBL" id="GAE92601.1"/>
    </source>
</evidence>
<dbReference type="Gene3D" id="3.30.70.260">
    <property type="match status" value="1"/>
</dbReference>
<evidence type="ECO:0000256" key="1">
    <source>
        <dbReference type="HAMAP-Rule" id="MF_00707"/>
    </source>
</evidence>
<organism evidence="3 4">
    <name type="scientific">Gracilibacillus boraciitolerans JCM 21714</name>
    <dbReference type="NCBI Taxonomy" id="1298598"/>
    <lineage>
        <taxon>Bacteria</taxon>
        <taxon>Bacillati</taxon>
        <taxon>Bacillota</taxon>
        <taxon>Bacilli</taxon>
        <taxon>Bacillales</taxon>
        <taxon>Bacillaceae</taxon>
        <taxon>Gracilibacillus</taxon>
    </lineage>
</organism>
<sequence length="163" mass="18666">MRDHRSDKGGEWWMSAKNEKFYLVREDFLPDGMKKTLEAKKLLENHKVDSIHEAARQVGVSRSVFYKYRDAVFPFQHMVKEQMITLFFHLEDQTGTLSHLLSVVANVGCNILTIHQTIPIQGKANVTLSLNTNGMTVEIDQLLYNLKQIEFVNQVEILSSGVS</sequence>
<evidence type="ECO:0000313" key="4">
    <source>
        <dbReference type="Proteomes" id="UP000019102"/>
    </source>
</evidence>
<feature type="domain" description="ACT" evidence="2">
    <location>
        <begin position="85"/>
        <end position="160"/>
    </location>
</feature>
<gene>
    <name evidence="3" type="ORF">JCM21714_1609</name>
</gene>
<reference evidence="3 4" key="1">
    <citation type="journal article" date="2014" name="Genome Announc.">
        <title>Draft Genome Sequence of the Boron-Tolerant and Moderately Halotolerant Bacterium Gracilibacillus boraciitolerans JCM 21714T.</title>
        <authorList>
            <person name="Ahmed I."/>
            <person name="Oshima K."/>
            <person name="Suda W."/>
            <person name="Kitamura K."/>
            <person name="Iida T."/>
            <person name="Ohmori Y."/>
            <person name="Fujiwara T."/>
            <person name="Hattori M."/>
            <person name="Ohkuma M."/>
        </authorList>
    </citation>
    <scope>NUCLEOTIDE SEQUENCE [LARGE SCALE GENOMIC DNA]</scope>
    <source>
        <strain evidence="3 4">JCM 21714</strain>
    </source>
</reference>
<keyword evidence="4" id="KW-1185">Reference proteome</keyword>
<dbReference type="CDD" id="cd04888">
    <property type="entry name" value="ACT_PheB-BS"/>
    <property type="match status" value="1"/>
</dbReference>
<accession>W4VHG8</accession>
<dbReference type="eggNOG" id="COG4492">
    <property type="taxonomic scope" value="Bacteria"/>
</dbReference>
<dbReference type="PROSITE" id="PS51671">
    <property type="entry name" value="ACT"/>
    <property type="match status" value="1"/>
</dbReference>
<protein>
    <recommendedName>
        <fullName evidence="1">UPF0735 ACT domain-containing protein JCM21714_1609</fullName>
    </recommendedName>
</protein>
<dbReference type="InterPro" id="IPR045865">
    <property type="entry name" value="ACT-like_dom_sf"/>
</dbReference>
<proteinExistence type="inferred from homology"/>
<dbReference type="PIRSF" id="PIRSF025624">
    <property type="entry name" value="ACT_PheB"/>
    <property type="match status" value="1"/>
</dbReference>
<dbReference type="InterPro" id="IPR002912">
    <property type="entry name" value="ACT_dom"/>
</dbReference>
<dbReference type="SUPFAM" id="SSF55021">
    <property type="entry name" value="ACT-like"/>
    <property type="match status" value="1"/>
</dbReference>
<dbReference type="NCBIfam" id="NF003361">
    <property type="entry name" value="PRK04435.1"/>
    <property type="match status" value="1"/>
</dbReference>
<dbReference type="EMBL" id="BAVS01000006">
    <property type="protein sequence ID" value="GAE92601.1"/>
    <property type="molecule type" value="Genomic_DNA"/>
</dbReference>
<name>W4VHG8_9BACI</name>
<dbReference type="InterPro" id="IPR008310">
    <property type="entry name" value="UPF0735_ACT_dom-cont"/>
</dbReference>
<dbReference type="AlphaFoldDB" id="W4VHG8"/>
<dbReference type="HAMAP" id="MF_00707">
    <property type="entry name" value="UPF0735"/>
    <property type="match status" value="1"/>
</dbReference>
<evidence type="ECO:0000259" key="2">
    <source>
        <dbReference type="PROSITE" id="PS51671"/>
    </source>
</evidence>